<dbReference type="EMBL" id="UINC01060046">
    <property type="protein sequence ID" value="SVB84130.1"/>
    <property type="molecule type" value="Genomic_DNA"/>
</dbReference>
<reference evidence="2" key="1">
    <citation type="submission" date="2018-05" db="EMBL/GenBank/DDBJ databases">
        <authorList>
            <person name="Lanie J.A."/>
            <person name="Ng W.-L."/>
            <person name="Kazmierczak K.M."/>
            <person name="Andrzejewski T.M."/>
            <person name="Davidsen T.M."/>
            <person name="Wayne K.J."/>
            <person name="Tettelin H."/>
            <person name="Glass J.I."/>
            <person name="Rusch D."/>
            <person name="Podicherti R."/>
            <person name="Tsui H.-C.T."/>
            <person name="Winkler M.E."/>
        </authorList>
    </citation>
    <scope>NUCLEOTIDE SEQUENCE</scope>
</reference>
<name>A0A382HA22_9ZZZZ</name>
<sequence>MKTIYSRFYWQVGFKTHLYDLLLPQAYSDSFKRLAKSIHTDKDYVLFDAGCGSGVFLNYINLSNRSTYMGVDLLMSGVSNARIKRRFKNLLNRAYFVLSDISKSLPMRNQSVDIIVAHFSLYTIDIGKRKFIFKEFRRLLRKGGTLILVEPSTEYSAKRIIAHSIKLVLHNEGKFTSLIKKWFFYPFTYHFGLKFIESQLKKGIWRAVDSAELCDEVRANGYTVNSVEQVYADSATLITAS</sequence>
<gene>
    <name evidence="2" type="ORF">METZ01_LOCUS236984</name>
</gene>
<accession>A0A382HA22</accession>
<evidence type="ECO:0000259" key="1">
    <source>
        <dbReference type="Pfam" id="PF13847"/>
    </source>
</evidence>
<dbReference type="AlphaFoldDB" id="A0A382HA22"/>
<proteinExistence type="predicted"/>
<dbReference type="InterPro" id="IPR029063">
    <property type="entry name" value="SAM-dependent_MTases_sf"/>
</dbReference>
<feature type="domain" description="Methyltransferase" evidence="1">
    <location>
        <begin position="41"/>
        <end position="161"/>
    </location>
</feature>
<evidence type="ECO:0000313" key="2">
    <source>
        <dbReference type="EMBL" id="SVB84130.1"/>
    </source>
</evidence>
<dbReference type="CDD" id="cd02440">
    <property type="entry name" value="AdoMet_MTases"/>
    <property type="match status" value="1"/>
</dbReference>
<dbReference type="InterPro" id="IPR025714">
    <property type="entry name" value="Methyltranfer_dom"/>
</dbReference>
<dbReference type="SUPFAM" id="SSF53335">
    <property type="entry name" value="S-adenosyl-L-methionine-dependent methyltransferases"/>
    <property type="match status" value="1"/>
</dbReference>
<protein>
    <recommendedName>
        <fullName evidence="1">Methyltransferase domain-containing protein</fullName>
    </recommendedName>
</protein>
<dbReference type="Pfam" id="PF13847">
    <property type="entry name" value="Methyltransf_31"/>
    <property type="match status" value="1"/>
</dbReference>
<organism evidence="2">
    <name type="scientific">marine metagenome</name>
    <dbReference type="NCBI Taxonomy" id="408172"/>
    <lineage>
        <taxon>unclassified sequences</taxon>
        <taxon>metagenomes</taxon>
        <taxon>ecological metagenomes</taxon>
    </lineage>
</organism>
<dbReference type="Gene3D" id="3.40.50.150">
    <property type="entry name" value="Vaccinia Virus protein VP39"/>
    <property type="match status" value="1"/>
</dbReference>